<dbReference type="GO" id="GO:0008290">
    <property type="term" value="C:F-actin capping protein complex"/>
    <property type="evidence" value="ECO:0007669"/>
    <property type="project" value="UniProtKB-UniRule"/>
</dbReference>
<comment type="function">
    <text evidence="5">F-actin-capping proteins bind in a Ca(2+)-independent manner to the fast growing ends of actin filaments (barbed end) thereby blocking the exchange of subunits at these ends. Unlike other capping proteins (such as gelsolin and severin), these proteins do not sever actin filaments.</text>
</comment>
<proteinExistence type="inferred from homology"/>
<dbReference type="Proteomes" id="UP001515480">
    <property type="component" value="Unassembled WGS sequence"/>
</dbReference>
<dbReference type="PROSITE" id="PS00748">
    <property type="entry name" value="F_ACTIN_CAPPING_A_1"/>
    <property type="match status" value="1"/>
</dbReference>
<dbReference type="GO" id="GO:0030036">
    <property type="term" value="P:actin cytoskeleton organization"/>
    <property type="evidence" value="ECO:0007669"/>
    <property type="project" value="TreeGrafter"/>
</dbReference>
<dbReference type="Pfam" id="PF01267">
    <property type="entry name" value="F-actin_cap_A"/>
    <property type="match status" value="1"/>
</dbReference>
<gene>
    <name evidence="6" type="ORF">AB1Y20_008892</name>
    <name evidence="7" type="ORF">AB1Y20_008958</name>
</gene>
<dbReference type="InterPro" id="IPR037282">
    <property type="entry name" value="CapZ_alpha/beta"/>
</dbReference>
<dbReference type="SUPFAM" id="SSF90096">
    <property type="entry name" value="Subunits of heterodimeric actin filament capping protein Capz"/>
    <property type="match status" value="1"/>
</dbReference>
<evidence type="ECO:0000313" key="6">
    <source>
        <dbReference type="EMBL" id="KAL1527502.1"/>
    </source>
</evidence>
<evidence type="ECO:0000256" key="4">
    <source>
        <dbReference type="ARBA" id="ARBA00023203"/>
    </source>
</evidence>
<dbReference type="InterPro" id="IPR002189">
    <property type="entry name" value="CapZ_alpha"/>
</dbReference>
<dbReference type="InterPro" id="IPR042489">
    <property type="entry name" value="CapZ_alpha_1"/>
</dbReference>
<dbReference type="GO" id="GO:0030863">
    <property type="term" value="C:cortical cytoskeleton"/>
    <property type="evidence" value="ECO:0007669"/>
    <property type="project" value="TreeGrafter"/>
</dbReference>
<accession>A0AB34K013</accession>
<evidence type="ECO:0000313" key="7">
    <source>
        <dbReference type="EMBL" id="KAL1527571.1"/>
    </source>
</evidence>
<organism evidence="7 8">
    <name type="scientific">Prymnesium parvum</name>
    <name type="common">Toxic golden alga</name>
    <dbReference type="NCBI Taxonomy" id="97485"/>
    <lineage>
        <taxon>Eukaryota</taxon>
        <taxon>Haptista</taxon>
        <taxon>Haptophyta</taxon>
        <taxon>Prymnesiophyceae</taxon>
        <taxon>Prymnesiales</taxon>
        <taxon>Prymnesiaceae</taxon>
        <taxon>Prymnesium</taxon>
    </lineage>
</organism>
<dbReference type="GO" id="GO:0051016">
    <property type="term" value="P:barbed-end actin filament capping"/>
    <property type="evidence" value="ECO:0007669"/>
    <property type="project" value="UniProtKB-UniRule"/>
</dbReference>
<dbReference type="InterPro" id="IPR042276">
    <property type="entry name" value="CapZ_alpha/beta_2"/>
</dbReference>
<comment type="subunit">
    <text evidence="5">Heterodimer of an alpha and a beta subunit.</text>
</comment>
<protein>
    <recommendedName>
        <fullName evidence="2 5">F-actin-capping protein subunit alpha</fullName>
    </recommendedName>
</protein>
<keyword evidence="4 5" id="KW-0009">Actin-binding</keyword>
<keyword evidence="8" id="KW-1185">Reference proteome</keyword>
<sequence>MGDESELTDAQKLTLAKNFILQSPPAQQLKVVEDVRALVGTSVLTQQHELSMLKMLNTKEFAAVSLPSGEKILLTPHGELPDGTFLDPSSKQVVSVDHVKLACVNVQPMDAALLKTVEAAAQLRDPIDAAMRAHVEEVLPTGAVTTYGSSSASGMEIICCVAVLNSELANYCAGRWWGEWKLSCSKGGNVGQLTGTIKCNVHFFEEGNVQLTDGGTFHAELPLTGDVGEAFAKKIALFEIEFLTKLEEIYATLSEQVIQSLRRRLPITRTKFDWEKHTVAKLAMDLQTQAGLR</sequence>
<evidence type="ECO:0000256" key="3">
    <source>
        <dbReference type="ARBA" id="ARBA00022467"/>
    </source>
</evidence>
<dbReference type="GO" id="GO:0051015">
    <property type="term" value="F:actin filament binding"/>
    <property type="evidence" value="ECO:0007669"/>
    <property type="project" value="TreeGrafter"/>
</dbReference>
<evidence type="ECO:0000256" key="2">
    <source>
        <dbReference type="ARBA" id="ARBA00014038"/>
    </source>
</evidence>
<dbReference type="AlphaFoldDB" id="A0AB34K013"/>
<dbReference type="Gene3D" id="3.90.1150.210">
    <property type="entry name" value="F-actin capping protein, beta subunit"/>
    <property type="match status" value="1"/>
</dbReference>
<evidence type="ECO:0000256" key="1">
    <source>
        <dbReference type="ARBA" id="ARBA00010479"/>
    </source>
</evidence>
<dbReference type="PANTHER" id="PTHR10653:SF0">
    <property type="entry name" value="F-ACTIN-CAPPING PROTEIN SUBUNIT ALPHA"/>
    <property type="match status" value="1"/>
</dbReference>
<comment type="similarity">
    <text evidence="1 5">Belongs to the F-actin-capping protein alpha subunit family.</text>
</comment>
<dbReference type="InterPro" id="IPR017865">
    <property type="entry name" value="F-actin_cap_asu_CS"/>
</dbReference>
<evidence type="ECO:0000256" key="5">
    <source>
        <dbReference type="RuleBase" id="RU365077"/>
    </source>
</evidence>
<dbReference type="EMBL" id="JBGBPQ010000002">
    <property type="protein sequence ID" value="KAL1527571.1"/>
    <property type="molecule type" value="Genomic_DNA"/>
</dbReference>
<reference evidence="7 8" key="1">
    <citation type="journal article" date="2024" name="Science">
        <title>Giant polyketide synthase enzymes in the biosynthesis of giant marine polyether toxins.</title>
        <authorList>
            <person name="Fallon T.R."/>
            <person name="Shende V.V."/>
            <person name="Wierzbicki I.H."/>
            <person name="Pendleton A.L."/>
            <person name="Watervoot N.F."/>
            <person name="Auber R.P."/>
            <person name="Gonzalez D.J."/>
            <person name="Wisecaver J.H."/>
            <person name="Moore B.S."/>
        </authorList>
    </citation>
    <scope>NUCLEOTIDE SEQUENCE [LARGE SCALE GENOMIC DNA]</scope>
    <source>
        <strain evidence="7 8">12B1</strain>
    </source>
</reference>
<dbReference type="PRINTS" id="PR00191">
    <property type="entry name" value="FACTINCAPA"/>
</dbReference>
<dbReference type="EMBL" id="JBGBPQ010000002">
    <property type="protein sequence ID" value="KAL1527502.1"/>
    <property type="molecule type" value="Genomic_DNA"/>
</dbReference>
<evidence type="ECO:0000313" key="8">
    <source>
        <dbReference type="Proteomes" id="UP001515480"/>
    </source>
</evidence>
<comment type="caution">
    <text evidence="7">The sequence shown here is derived from an EMBL/GenBank/DDBJ whole genome shotgun (WGS) entry which is preliminary data.</text>
</comment>
<dbReference type="Gene3D" id="3.30.1140.60">
    <property type="entry name" value="F-actin capping protein, alpha subunit"/>
    <property type="match status" value="1"/>
</dbReference>
<dbReference type="PANTHER" id="PTHR10653">
    <property type="entry name" value="F-ACTIN-CAPPING PROTEIN SUBUNIT ALPHA"/>
    <property type="match status" value="1"/>
</dbReference>
<keyword evidence="3 5" id="KW-0117">Actin capping</keyword>
<name>A0AB34K013_PRYPA</name>